<gene>
    <name evidence="1" type="ORF">NEMVEDRAFT_v1g223755</name>
</gene>
<dbReference type="HOGENOM" id="CLU_999558_0_0_1"/>
<dbReference type="Proteomes" id="UP000001593">
    <property type="component" value="Unassembled WGS sequence"/>
</dbReference>
<dbReference type="InParanoid" id="A7T8D9"/>
<name>A7T8D9_NEMVE</name>
<evidence type="ECO:0000313" key="2">
    <source>
        <dbReference type="Proteomes" id="UP000001593"/>
    </source>
</evidence>
<organism evidence="1 2">
    <name type="scientific">Nematostella vectensis</name>
    <name type="common">Starlet sea anemone</name>
    <dbReference type="NCBI Taxonomy" id="45351"/>
    <lineage>
        <taxon>Eukaryota</taxon>
        <taxon>Metazoa</taxon>
        <taxon>Cnidaria</taxon>
        <taxon>Anthozoa</taxon>
        <taxon>Hexacorallia</taxon>
        <taxon>Actiniaria</taxon>
        <taxon>Edwardsiidae</taxon>
        <taxon>Nematostella</taxon>
    </lineage>
</organism>
<dbReference type="OMA" id="QFRKRWY"/>
<feature type="non-terminal residue" evidence="1">
    <location>
        <position position="279"/>
    </location>
</feature>
<accession>A7T8D9</accession>
<protein>
    <submittedName>
        <fullName evidence="1">Uncharacterized protein</fullName>
    </submittedName>
</protein>
<proteinExistence type="predicted"/>
<sequence length="279" mass="32518">VRVVTSSAHQAEEVPELHPTWMHNVQYVEYVPIPVQYPAGSLTPVITDEASVEEWRERASFIDEDLKWLLCLPHNEFWCQVIFDDTLKNCLDSYLQHAPRWFDASSVVPREVELLQKGIHHRVFMVYLRMSTHKESQSNFLTPEVFGDILYNHFLFDIPKLMDLCALYGGESNQNMPLLRKMIVNIFSKQPNALLEVYNKVLEQRDQFSLDNDAMRRSATPSYSVTLPADFFLFLKFTYPCRVSEQRHCKYSTSPQAADELHGHVEDYLQILTSVLTER</sequence>
<keyword evidence="2" id="KW-1185">Reference proteome</keyword>
<dbReference type="EMBL" id="DS472652">
    <property type="protein sequence ID" value="EDO27748.1"/>
    <property type="molecule type" value="Genomic_DNA"/>
</dbReference>
<dbReference type="PANTHER" id="PTHR21494">
    <property type="entry name" value="ACTIVATING SIGNAL COINTEGRATOR 1 COMPLEX SUBUNIT 2 ASC-1 COMPLEX SUBUNIT P100"/>
    <property type="match status" value="1"/>
</dbReference>
<dbReference type="eggNOG" id="KOG4501">
    <property type="taxonomic scope" value="Eukaryota"/>
</dbReference>
<dbReference type="AlphaFoldDB" id="A7T8D9"/>
<dbReference type="PANTHER" id="PTHR21494:SF0">
    <property type="entry name" value="ACTIVATING SIGNAL COINTEGRATOR 1 COMPLEX SUBUNIT 2"/>
    <property type="match status" value="1"/>
</dbReference>
<dbReference type="InterPro" id="IPR052586">
    <property type="entry name" value="ASCC2"/>
</dbReference>
<dbReference type="KEGG" id="nve:5498079"/>
<dbReference type="STRING" id="45351.A7T8D9"/>
<evidence type="ECO:0000313" key="1">
    <source>
        <dbReference type="EMBL" id="EDO27748.1"/>
    </source>
</evidence>
<dbReference type="PhylomeDB" id="A7T8D9"/>
<feature type="non-terminal residue" evidence="1">
    <location>
        <position position="1"/>
    </location>
</feature>
<reference evidence="1 2" key="1">
    <citation type="journal article" date="2007" name="Science">
        <title>Sea anemone genome reveals ancestral eumetazoan gene repertoire and genomic organization.</title>
        <authorList>
            <person name="Putnam N.H."/>
            <person name="Srivastava M."/>
            <person name="Hellsten U."/>
            <person name="Dirks B."/>
            <person name="Chapman J."/>
            <person name="Salamov A."/>
            <person name="Terry A."/>
            <person name="Shapiro H."/>
            <person name="Lindquist E."/>
            <person name="Kapitonov V.V."/>
            <person name="Jurka J."/>
            <person name="Genikhovich G."/>
            <person name="Grigoriev I.V."/>
            <person name="Lucas S.M."/>
            <person name="Steele R.E."/>
            <person name="Finnerty J.R."/>
            <person name="Technau U."/>
            <person name="Martindale M.Q."/>
            <person name="Rokhsar D.S."/>
        </authorList>
    </citation>
    <scope>NUCLEOTIDE SEQUENCE [LARGE SCALE GENOMIC DNA]</scope>
    <source>
        <strain evidence="2">CH2 X CH6</strain>
    </source>
</reference>